<dbReference type="GO" id="GO:0005886">
    <property type="term" value="C:plasma membrane"/>
    <property type="evidence" value="ECO:0007669"/>
    <property type="project" value="TreeGrafter"/>
</dbReference>
<dbReference type="Pfam" id="PF00905">
    <property type="entry name" value="Transpeptidase"/>
    <property type="match status" value="1"/>
</dbReference>
<dbReference type="GO" id="GO:0071555">
    <property type="term" value="P:cell wall organization"/>
    <property type="evidence" value="ECO:0007669"/>
    <property type="project" value="TreeGrafter"/>
</dbReference>
<dbReference type="EMBL" id="AEUX02000008">
    <property type="protein sequence ID" value="EHI68735.1"/>
    <property type="molecule type" value="Genomic_DNA"/>
</dbReference>
<dbReference type="SUPFAM" id="SSF56601">
    <property type="entry name" value="beta-lactamase/transpeptidase-like"/>
    <property type="match status" value="1"/>
</dbReference>
<dbReference type="InterPro" id="IPR001460">
    <property type="entry name" value="PCN-bd_Tpept"/>
</dbReference>
<feature type="domain" description="Penicillin-binding protein transpeptidase" evidence="2">
    <location>
        <begin position="37"/>
        <end position="364"/>
    </location>
</feature>
<dbReference type="AlphaFoldDB" id="G5K5V9"/>
<reference evidence="3 4" key="1">
    <citation type="journal article" date="2014" name="Int. J. Syst. Evol. Microbiol.">
        <title>Phylogenomics and the dynamic genome evolution of the genus Streptococcus.</title>
        <authorList>
            <consortium name="The Broad Institute Genome Sequencing Platform"/>
            <person name="Richards V.P."/>
            <person name="Palmer S.R."/>
            <person name="Pavinski Bitar P.D."/>
            <person name="Qin X."/>
            <person name="Weinstock G.M."/>
            <person name="Highlander S.K."/>
            <person name="Town C.D."/>
            <person name="Burne R.A."/>
            <person name="Stanhope M.J."/>
        </authorList>
    </citation>
    <scope>NUCLEOTIDE SEQUENCE [LARGE SCALE GENOMIC DNA]</scope>
    <source>
        <strain evidence="3 4">707-05</strain>
    </source>
</reference>
<evidence type="ECO:0000256" key="1">
    <source>
        <dbReference type="ARBA" id="ARBA00004167"/>
    </source>
</evidence>
<dbReference type="InterPro" id="IPR050515">
    <property type="entry name" value="Beta-lactam/transpept"/>
</dbReference>
<dbReference type="STRING" id="764299.STRIC_0446"/>
<dbReference type="PANTHER" id="PTHR30627:SF2">
    <property type="entry name" value="PEPTIDOGLYCAN D,D-TRANSPEPTIDASE MRDA"/>
    <property type="match status" value="1"/>
</dbReference>
<evidence type="ECO:0000259" key="2">
    <source>
        <dbReference type="Pfam" id="PF00905"/>
    </source>
</evidence>
<dbReference type="PANTHER" id="PTHR30627">
    <property type="entry name" value="PEPTIDOGLYCAN D,D-TRANSPEPTIDASE"/>
    <property type="match status" value="1"/>
</dbReference>
<proteinExistence type="predicted"/>
<gene>
    <name evidence="3" type="ORF">STRIC_0446</name>
</gene>
<name>G5K5V9_9STRE</name>
<comment type="subcellular location">
    <subcellularLocation>
        <location evidence="1">Membrane</location>
        <topology evidence="1">Single-pass membrane protein</topology>
    </subcellularLocation>
</comment>
<evidence type="ECO:0000313" key="4">
    <source>
        <dbReference type="Proteomes" id="UP000003330"/>
    </source>
</evidence>
<comment type="caution">
    <text evidence="3">The sequence shown here is derived from an EMBL/GenBank/DDBJ whole genome shotgun (WGS) entry which is preliminary data.</text>
</comment>
<accession>G5K5V9</accession>
<dbReference type="InterPro" id="IPR012338">
    <property type="entry name" value="Beta-lactam/transpept-like"/>
</dbReference>
<keyword evidence="4" id="KW-1185">Reference proteome</keyword>
<dbReference type="Gene3D" id="3.40.710.10">
    <property type="entry name" value="DD-peptidase/beta-lactamase superfamily"/>
    <property type="match status" value="1"/>
</dbReference>
<dbReference type="GO" id="GO:0008658">
    <property type="term" value="F:penicillin binding"/>
    <property type="evidence" value="ECO:0007669"/>
    <property type="project" value="InterPro"/>
</dbReference>
<protein>
    <submittedName>
        <fullName evidence="3">Penicillin-binding protein, transpeptidase domain protein</fullName>
    </submittedName>
</protein>
<dbReference type="eggNOG" id="COG0768">
    <property type="taxonomic scope" value="Bacteria"/>
</dbReference>
<dbReference type="Proteomes" id="UP000003330">
    <property type="component" value="Unassembled WGS sequence"/>
</dbReference>
<dbReference type="GO" id="GO:0071972">
    <property type="term" value="F:peptidoglycan L,D-transpeptidase activity"/>
    <property type="evidence" value="ECO:0007669"/>
    <property type="project" value="TreeGrafter"/>
</dbReference>
<organism evidence="3 4">
    <name type="scientific">Streptococcus ictaluri 707-05</name>
    <dbReference type="NCBI Taxonomy" id="764299"/>
    <lineage>
        <taxon>Bacteria</taxon>
        <taxon>Bacillati</taxon>
        <taxon>Bacillota</taxon>
        <taxon>Bacilli</taxon>
        <taxon>Lactobacillales</taxon>
        <taxon>Streptococcaceae</taxon>
        <taxon>Streptococcus</taxon>
    </lineage>
</organism>
<sequence length="374" mass="40182">MKLTISLDFQEAVEGILENHYQAELANGQAKYSDGIYAVALNPQTGAILAMTGLSHNPENDHLQKDALGTITDTVTPGSVVKGATIIAGWQSGVIEGNQILTDQPIQFGNAKPIQSWFTAGLQNISAQQALEYSSNTYMVQVALKMMGQDYHTGMTLTSSGMKEAMGKLRETFASFGLGVPTGIDLPGESAGYLASDYDMSAVLGESFGQFDNYTTMQLAQYVSTIANGGNRIAPHLVQEIYHSKGQEGFGTLTKTIEPKVLNKVVVSQDQLAIIQNGFYQVVNSQSPYATGRELSGGLVSISAKTGTAETFAKDKEGHTIETFNLNVVAYGPSQTPEIAVAVMYPKASQPLAKAHQQIAKEIINLYMTDYVTK</sequence>
<evidence type="ECO:0000313" key="3">
    <source>
        <dbReference type="EMBL" id="EHI68735.1"/>
    </source>
</evidence>